<keyword evidence="1" id="KW-0812">Transmembrane</keyword>
<organism evidence="3 4">
    <name type="scientific">Xanthomonas euroxanthea</name>
    <dbReference type="NCBI Taxonomy" id="2259622"/>
    <lineage>
        <taxon>Bacteria</taxon>
        <taxon>Pseudomonadati</taxon>
        <taxon>Pseudomonadota</taxon>
        <taxon>Gammaproteobacteria</taxon>
        <taxon>Lysobacterales</taxon>
        <taxon>Lysobacteraceae</taxon>
        <taxon>Xanthomonas</taxon>
    </lineage>
</organism>
<feature type="transmembrane region" description="Helical" evidence="1">
    <location>
        <begin position="20"/>
        <end position="40"/>
    </location>
</feature>
<reference evidence="3 4" key="1">
    <citation type="submission" date="2018-06" db="EMBL/GenBank/DDBJ databases">
        <authorList>
            <person name="Pothier F. J."/>
        </authorList>
    </citation>
    <scope>NUCLEOTIDE SEQUENCE [LARGE SCALE GENOMIC DNA]</scope>
    <source>
        <strain evidence="3 4">CPBF 424</strain>
    </source>
</reference>
<feature type="domain" description="Signal transduction histidine kinase internal region" evidence="2">
    <location>
        <begin position="153"/>
        <end position="230"/>
    </location>
</feature>
<feature type="transmembrane region" description="Helical" evidence="1">
    <location>
        <begin position="81"/>
        <end position="103"/>
    </location>
</feature>
<keyword evidence="1" id="KW-0472">Membrane</keyword>
<keyword evidence="3" id="KW-0808">Transferase</keyword>
<dbReference type="InterPro" id="IPR050640">
    <property type="entry name" value="Bact_2-comp_sensor_kinase"/>
</dbReference>
<comment type="caution">
    <text evidence="3">The sequence shown here is derived from an EMBL/GenBank/DDBJ whole genome shotgun (WGS) entry which is preliminary data.</text>
</comment>
<dbReference type="GO" id="GO:0000155">
    <property type="term" value="F:phosphorelay sensor kinase activity"/>
    <property type="evidence" value="ECO:0007669"/>
    <property type="project" value="InterPro"/>
</dbReference>
<dbReference type="AlphaFoldDB" id="A0AA46HBA3"/>
<dbReference type="Pfam" id="PF06580">
    <property type="entry name" value="His_kinase"/>
    <property type="match status" value="1"/>
</dbReference>
<gene>
    <name evidence="3" type="ORF">CPBF424_29300</name>
</gene>
<protein>
    <submittedName>
        <fullName evidence="3">Histidine kinase</fullName>
    </submittedName>
</protein>
<feature type="transmembrane region" description="Helical" evidence="1">
    <location>
        <begin position="46"/>
        <end position="69"/>
    </location>
</feature>
<keyword evidence="4" id="KW-1185">Reference proteome</keyword>
<dbReference type="GO" id="GO:0016020">
    <property type="term" value="C:membrane"/>
    <property type="evidence" value="ECO:0007669"/>
    <property type="project" value="InterPro"/>
</dbReference>
<dbReference type="Gene3D" id="3.30.565.10">
    <property type="entry name" value="Histidine kinase-like ATPase, C-terminal domain"/>
    <property type="match status" value="1"/>
</dbReference>
<evidence type="ECO:0000259" key="2">
    <source>
        <dbReference type="Pfam" id="PF06580"/>
    </source>
</evidence>
<evidence type="ECO:0000313" key="3">
    <source>
        <dbReference type="EMBL" id="SUZ29095.1"/>
    </source>
</evidence>
<dbReference type="Proteomes" id="UP000254168">
    <property type="component" value="Unassembled WGS sequence"/>
</dbReference>
<evidence type="ECO:0000313" key="4">
    <source>
        <dbReference type="Proteomes" id="UP000254168"/>
    </source>
</evidence>
<dbReference type="PANTHER" id="PTHR34220:SF7">
    <property type="entry name" value="SENSOR HISTIDINE KINASE YPDA"/>
    <property type="match status" value="1"/>
</dbReference>
<dbReference type="SUPFAM" id="SSF55874">
    <property type="entry name" value="ATPase domain of HSP90 chaperone/DNA topoisomerase II/histidine kinase"/>
    <property type="match status" value="1"/>
</dbReference>
<proteinExistence type="predicted"/>
<dbReference type="RefSeq" id="WP_115677523.1">
    <property type="nucleotide sequence ID" value="NZ_LR994544.1"/>
</dbReference>
<name>A0AA46HBA3_9XANT</name>
<dbReference type="InterPro" id="IPR036890">
    <property type="entry name" value="HATPase_C_sf"/>
</dbReference>
<keyword evidence="3" id="KW-0418">Kinase</keyword>
<accession>A0AA46HBA3</accession>
<sequence length="343" mass="38321">MPIPSSQVQPLDILWQAPVIIWTLLAGEGVAAVLALAPTLDENRWVYFGLASLAVQWVALLTLTCLYGLRHRLAALKPLHIATLSLGLMLGCTWAVCIATWATLHEAWSATPREWILTFLRTTGIALTVGILSLLAFHNHWRARQLAVQAQQAQLDALRARIRPHFLFNTLNTGAALIHGHPEKAERLLLDLADLFRAALGTSDQISLYEELALTRRYLEIEGMRLGRRLTIDWQVPSSLPDIHIPPLSIQPLLENAVRHGIEPRIDGGYVSIKLILDQKWARIEITNPLPPNQENSNRGHQLGLRAVKARLETPDSGYARLTTQRTDEVFISTLELPIISRP</sequence>
<dbReference type="PANTHER" id="PTHR34220">
    <property type="entry name" value="SENSOR HISTIDINE KINASE YPDA"/>
    <property type="match status" value="1"/>
</dbReference>
<keyword evidence="1" id="KW-1133">Transmembrane helix</keyword>
<dbReference type="EMBL" id="UIHB01000005">
    <property type="protein sequence ID" value="SUZ29095.1"/>
    <property type="molecule type" value="Genomic_DNA"/>
</dbReference>
<feature type="transmembrane region" description="Helical" evidence="1">
    <location>
        <begin position="115"/>
        <end position="137"/>
    </location>
</feature>
<dbReference type="InterPro" id="IPR010559">
    <property type="entry name" value="Sig_transdc_His_kin_internal"/>
</dbReference>
<evidence type="ECO:0000256" key="1">
    <source>
        <dbReference type="SAM" id="Phobius"/>
    </source>
</evidence>